<dbReference type="Gene3D" id="1.20.1260.10">
    <property type="match status" value="1"/>
</dbReference>
<dbReference type="AlphaFoldDB" id="A0A6F8T3V9"/>
<keyword evidence="5" id="KW-1185">Reference proteome</keyword>
<dbReference type="PROSITE" id="PS00818">
    <property type="entry name" value="DPS_1"/>
    <property type="match status" value="1"/>
</dbReference>
<evidence type="ECO:0000313" key="5">
    <source>
        <dbReference type="Proteomes" id="UP000502894"/>
    </source>
</evidence>
<dbReference type="Pfam" id="PF00210">
    <property type="entry name" value="Ferritin"/>
    <property type="match status" value="1"/>
</dbReference>
<dbReference type="InterPro" id="IPR008331">
    <property type="entry name" value="Ferritin_DPS_dom"/>
</dbReference>
<organism evidence="4 5">
    <name type="scientific">Legionella antarctica</name>
    <dbReference type="NCBI Taxonomy" id="2708020"/>
    <lineage>
        <taxon>Bacteria</taxon>
        <taxon>Pseudomonadati</taxon>
        <taxon>Pseudomonadota</taxon>
        <taxon>Gammaproteobacteria</taxon>
        <taxon>Legionellales</taxon>
        <taxon>Legionellaceae</taxon>
        <taxon>Legionella</taxon>
    </lineage>
</organism>
<reference evidence="4" key="1">
    <citation type="journal article" date="2020" name="Microbiol. Resour. Announc.">
        <title>Complete Genome Sequence of Novel Psychrotolerant Legionella Strain TUM19329, Isolated from Antarctic Lake Sediment.</title>
        <authorList>
            <person name="Shimada S."/>
            <person name="Nakai R."/>
            <person name="Aoki K."/>
            <person name="Shimoeda N."/>
            <person name="Ohno G."/>
            <person name="Miyazaki Y."/>
            <person name="Kudoh S."/>
            <person name="Imura S."/>
            <person name="Watanabe K."/>
            <person name="Ishii Y."/>
            <person name="Tateda K."/>
        </authorList>
    </citation>
    <scope>NUCLEOTIDE SEQUENCE [LARGE SCALE GENOMIC DNA]</scope>
    <source>
        <strain evidence="4">TUM19329</strain>
    </source>
</reference>
<dbReference type="PANTHER" id="PTHR42932">
    <property type="entry name" value="GENERAL STRESS PROTEIN 20U"/>
    <property type="match status" value="1"/>
</dbReference>
<dbReference type="EMBL" id="AP022839">
    <property type="protein sequence ID" value="BCA95151.1"/>
    <property type="molecule type" value="Genomic_DNA"/>
</dbReference>
<feature type="domain" description="Ferritin/DPS" evidence="3">
    <location>
        <begin position="8"/>
        <end position="143"/>
    </location>
</feature>
<evidence type="ECO:0000256" key="2">
    <source>
        <dbReference type="RuleBase" id="RU003875"/>
    </source>
</evidence>
<protein>
    <submittedName>
        <fullName evidence="4">DNA starvation/stationary phase protection protein</fullName>
    </submittedName>
</protein>
<proteinExistence type="inferred from homology"/>
<evidence type="ECO:0000259" key="3">
    <source>
        <dbReference type="Pfam" id="PF00210"/>
    </source>
</evidence>
<name>A0A6F8T3V9_9GAMM</name>
<dbReference type="PRINTS" id="PR01346">
    <property type="entry name" value="HELNAPAPROT"/>
</dbReference>
<dbReference type="InterPro" id="IPR002177">
    <property type="entry name" value="DPS_DNA-bd"/>
</dbReference>
<dbReference type="InterPro" id="IPR009078">
    <property type="entry name" value="Ferritin-like_SF"/>
</dbReference>
<dbReference type="KEGG" id="lant:TUM19329_15120"/>
<dbReference type="InterPro" id="IPR023188">
    <property type="entry name" value="DPS_DNA-bd_CS"/>
</dbReference>
<gene>
    <name evidence="4" type="ORF">TUM19329_15120</name>
</gene>
<dbReference type="SUPFAM" id="SSF47240">
    <property type="entry name" value="Ferritin-like"/>
    <property type="match status" value="1"/>
</dbReference>
<evidence type="ECO:0000256" key="1">
    <source>
        <dbReference type="ARBA" id="ARBA00009497"/>
    </source>
</evidence>
<accession>A0A6F8T3V9</accession>
<dbReference type="RefSeq" id="WP_173236833.1">
    <property type="nucleotide sequence ID" value="NZ_AP022839.1"/>
</dbReference>
<comment type="similarity">
    <text evidence="1 2">Belongs to the Dps family.</text>
</comment>
<evidence type="ECO:0000313" key="4">
    <source>
        <dbReference type="EMBL" id="BCA95151.1"/>
    </source>
</evidence>
<dbReference type="PIRSF" id="PIRSF005900">
    <property type="entry name" value="Dps"/>
    <property type="match status" value="1"/>
</dbReference>
<dbReference type="GO" id="GO:0008199">
    <property type="term" value="F:ferric iron binding"/>
    <property type="evidence" value="ECO:0007669"/>
    <property type="project" value="InterPro"/>
</dbReference>
<dbReference type="GO" id="GO:0016722">
    <property type="term" value="F:oxidoreductase activity, acting on metal ions"/>
    <property type="evidence" value="ECO:0007669"/>
    <property type="project" value="InterPro"/>
</dbReference>
<dbReference type="CDD" id="cd01043">
    <property type="entry name" value="DPS"/>
    <property type="match status" value="1"/>
</dbReference>
<dbReference type="InterPro" id="IPR012347">
    <property type="entry name" value="Ferritin-like"/>
</dbReference>
<dbReference type="PANTHER" id="PTHR42932:SF3">
    <property type="entry name" value="DNA PROTECTION DURING STARVATION PROTEIN"/>
    <property type="match status" value="1"/>
</dbReference>
<sequence>MSNQPVVETLKSVLADTYMLYLKTQNYHWNVDGPRFKDLHMMFEEQYKELAEAIDTVAELIRGLGEKTPGTFDAYNKKTIIKSGDESATAEQMVKELLDDQEAIQKTLHKALDAAQKTNDEVVAGFLIERLTVHRKTAWMLKSSL</sequence>
<dbReference type="Proteomes" id="UP000502894">
    <property type="component" value="Chromosome"/>
</dbReference>